<sequence>METSIVYFDETGDDGFNKRSSDHFILTSFYMSTNVWKDNFYLMRELRKKFKAQYGFRIKEEMHTKQFLANKNPYCQYPWSEETRKEILCQYAKAISKMDARSINVIIDKRNIKSENYKILDRALTYNLQRIENDSSGKWNYLVITDEGRLAPMRQTARRLQIYNPIPSHYQGNYYNRPLNGLIEDILDKNSSQSYFIQICDFISYFVHLDFIVRVRGRDLPGRAARLIDYNFVKKILDILKDGDVLNLKANLSNEYGFVIYPK</sequence>
<dbReference type="Pfam" id="PF12686">
    <property type="entry name" value="DUF3800"/>
    <property type="match status" value="1"/>
</dbReference>
<accession>A0A6L5GPD9</accession>
<evidence type="ECO:0000313" key="1">
    <source>
        <dbReference type="EMBL" id="MQM72084.1"/>
    </source>
</evidence>
<proteinExistence type="predicted"/>
<dbReference type="InterPro" id="IPR024524">
    <property type="entry name" value="DUF3800"/>
</dbReference>
<gene>
    <name evidence="1" type="ORF">FRC53_01370</name>
</gene>
<dbReference type="EMBL" id="VOGB01000003">
    <property type="protein sequence ID" value="MQM72084.1"/>
    <property type="molecule type" value="Genomic_DNA"/>
</dbReference>
<protein>
    <submittedName>
        <fullName evidence="1">DUF3800 domain-containing protein</fullName>
    </submittedName>
</protein>
<dbReference type="Proteomes" id="UP000473648">
    <property type="component" value="Unassembled WGS sequence"/>
</dbReference>
<dbReference type="AlphaFoldDB" id="A0A6L5GPD9"/>
<evidence type="ECO:0000313" key="2">
    <source>
        <dbReference type="Proteomes" id="UP000473648"/>
    </source>
</evidence>
<organism evidence="1 2">
    <name type="scientific">Candidatus Pseudoramibacter fermentans</name>
    <dbReference type="NCBI Taxonomy" id="2594427"/>
    <lineage>
        <taxon>Bacteria</taxon>
        <taxon>Bacillati</taxon>
        <taxon>Bacillota</taxon>
        <taxon>Clostridia</taxon>
        <taxon>Eubacteriales</taxon>
        <taxon>Eubacteriaceae</taxon>
        <taxon>Pseudoramibacter</taxon>
    </lineage>
</organism>
<reference evidence="1" key="1">
    <citation type="journal article" date="2020" name="Appl. Environ. Microbiol.">
        <title>Medium-Chain Fatty Acid Synthesis by 'Candidatus Weimeria bifida' gen. nov., sp. nov., and 'Candidatus Pseudoramibacter fermentans' sp. nov.</title>
        <authorList>
            <person name="Scarborough M.J."/>
            <person name="Myers K.S."/>
            <person name="Donohue T.J."/>
            <person name="Noguera D.R."/>
        </authorList>
    </citation>
    <scope>NUCLEOTIDE SEQUENCE</scope>
    <source>
        <strain evidence="1">EUB1.1</strain>
    </source>
</reference>
<name>A0A6L5GPD9_9FIRM</name>
<keyword evidence="2" id="KW-1185">Reference proteome</keyword>
<comment type="caution">
    <text evidence="1">The sequence shown here is derived from an EMBL/GenBank/DDBJ whole genome shotgun (WGS) entry which is preliminary data.</text>
</comment>